<dbReference type="InterPro" id="IPR013611">
    <property type="entry name" value="Transp-assoc_OB_typ2"/>
</dbReference>
<dbReference type="Proteomes" id="UP000229740">
    <property type="component" value="Unassembled WGS sequence"/>
</dbReference>
<organism evidence="2 3">
    <name type="scientific">candidate division KSB3 bacterium</name>
    <dbReference type="NCBI Taxonomy" id="2044937"/>
    <lineage>
        <taxon>Bacteria</taxon>
        <taxon>candidate division KSB3</taxon>
    </lineage>
</organism>
<sequence length="140" mass="15616">RQTAHFVGEANFIDFQLAMTLFPNLEKTIDAAQRKKACTVMIRPEDFSLEAPTRTLGIGTIIDVLFQGEFTELHVQAEEAPALKVRTHSHTPWTVGQNVALRPHYGCLYDGEDMLIACVANHPMQTPGPENSTRAKQELL</sequence>
<evidence type="ECO:0000313" key="2">
    <source>
        <dbReference type="EMBL" id="PID56321.1"/>
    </source>
</evidence>
<evidence type="ECO:0000313" key="3">
    <source>
        <dbReference type="Proteomes" id="UP000229740"/>
    </source>
</evidence>
<gene>
    <name evidence="2" type="ORF">CSB45_11580</name>
</gene>
<feature type="domain" description="Transport-associated OB type 2" evidence="1">
    <location>
        <begin position="40"/>
        <end position="104"/>
    </location>
</feature>
<evidence type="ECO:0000259" key="1">
    <source>
        <dbReference type="Pfam" id="PF08402"/>
    </source>
</evidence>
<dbReference type="InterPro" id="IPR008995">
    <property type="entry name" value="Mo/tungstate-bd_C_term_dom"/>
</dbReference>
<comment type="caution">
    <text evidence="2">The sequence shown here is derived from an EMBL/GenBank/DDBJ whole genome shotgun (WGS) entry which is preliminary data.</text>
</comment>
<accession>A0A2G6E3J6</accession>
<dbReference type="EMBL" id="PDPS01000035">
    <property type="protein sequence ID" value="PID56321.1"/>
    <property type="molecule type" value="Genomic_DNA"/>
</dbReference>
<feature type="non-terminal residue" evidence="2">
    <location>
        <position position="1"/>
    </location>
</feature>
<dbReference type="GO" id="GO:0022857">
    <property type="term" value="F:transmembrane transporter activity"/>
    <property type="evidence" value="ECO:0007669"/>
    <property type="project" value="InterPro"/>
</dbReference>
<dbReference type="GO" id="GO:0005524">
    <property type="term" value="F:ATP binding"/>
    <property type="evidence" value="ECO:0007669"/>
    <property type="project" value="InterPro"/>
</dbReference>
<proteinExistence type="predicted"/>
<dbReference type="SUPFAM" id="SSF50331">
    <property type="entry name" value="MOP-like"/>
    <property type="match status" value="1"/>
</dbReference>
<reference evidence="2 3" key="1">
    <citation type="submission" date="2017-10" db="EMBL/GenBank/DDBJ databases">
        <title>Novel microbial diversity and functional potential in the marine mammal oral microbiome.</title>
        <authorList>
            <person name="Dudek N.K."/>
            <person name="Sun C.L."/>
            <person name="Burstein D."/>
            <person name="Kantor R.S."/>
            <person name="Aliaga Goltsman D.S."/>
            <person name="Bik E.M."/>
            <person name="Thomas B.C."/>
            <person name="Banfield J.F."/>
            <person name="Relman D.A."/>
        </authorList>
    </citation>
    <scope>NUCLEOTIDE SEQUENCE [LARGE SCALE GENOMIC DNA]</scope>
    <source>
        <strain evidence="2">DOLZORAL124_49_17</strain>
    </source>
</reference>
<dbReference type="Pfam" id="PF08402">
    <property type="entry name" value="TOBE_2"/>
    <property type="match status" value="1"/>
</dbReference>
<protein>
    <recommendedName>
        <fullName evidence="1">Transport-associated OB type 2 domain-containing protein</fullName>
    </recommendedName>
</protein>
<dbReference type="AlphaFoldDB" id="A0A2G6E3J6"/>
<name>A0A2G6E3J6_9BACT</name>
<dbReference type="GO" id="GO:0043190">
    <property type="term" value="C:ATP-binding cassette (ABC) transporter complex"/>
    <property type="evidence" value="ECO:0007669"/>
    <property type="project" value="InterPro"/>
</dbReference>